<sequence length="76" mass="8737">KSNKPAYILFELINFNNTIPIPTNNIAQSIQQSQDFYNHNDYLSSYTSHTISSYNSNNIDPESIYNSDYILLNVSI</sequence>
<dbReference type="EMBL" id="CAJVQB010009906">
    <property type="protein sequence ID" value="CAG8734963.1"/>
    <property type="molecule type" value="Genomic_DNA"/>
</dbReference>
<reference evidence="1 2" key="1">
    <citation type="submission" date="2021-06" db="EMBL/GenBank/DDBJ databases">
        <authorList>
            <person name="Kallberg Y."/>
            <person name="Tangrot J."/>
            <person name="Rosling A."/>
        </authorList>
    </citation>
    <scope>NUCLEOTIDE SEQUENCE [LARGE SCALE GENOMIC DNA]</scope>
    <source>
        <strain evidence="1 2">120-4 pot B 10/14</strain>
    </source>
</reference>
<protein>
    <submittedName>
        <fullName evidence="1">17945_t:CDS:1</fullName>
    </submittedName>
</protein>
<evidence type="ECO:0000313" key="1">
    <source>
        <dbReference type="EMBL" id="CAG8734963.1"/>
    </source>
</evidence>
<comment type="caution">
    <text evidence="1">The sequence shown here is derived from an EMBL/GenBank/DDBJ whole genome shotgun (WGS) entry which is preliminary data.</text>
</comment>
<proteinExistence type="predicted"/>
<feature type="non-terminal residue" evidence="1">
    <location>
        <position position="1"/>
    </location>
</feature>
<name>A0ABN7V5U7_GIGMA</name>
<evidence type="ECO:0000313" key="2">
    <source>
        <dbReference type="Proteomes" id="UP000789901"/>
    </source>
</evidence>
<organism evidence="1 2">
    <name type="scientific">Gigaspora margarita</name>
    <dbReference type="NCBI Taxonomy" id="4874"/>
    <lineage>
        <taxon>Eukaryota</taxon>
        <taxon>Fungi</taxon>
        <taxon>Fungi incertae sedis</taxon>
        <taxon>Mucoromycota</taxon>
        <taxon>Glomeromycotina</taxon>
        <taxon>Glomeromycetes</taxon>
        <taxon>Diversisporales</taxon>
        <taxon>Gigasporaceae</taxon>
        <taxon>Gigaspora</taxon>
    </lineage>
</organism>
<dbReference type="Proteomes" id="UP000789901">
    <property type="component" value="Unassembled WGS sequence"/>
</dbReference>
<gene>
    <name evidence="1" type="ORF">GMARGA_LOCUS14759</name>
</gene>
<accession>A0ABN7V5U7</accession>
<keyword evidence="2" id="KW-1185">Reference proteome</keyword>